<evidence type="ECO:0000256" key="3">
    <source>
        <dbReference type="ARBA" id="ARBA00022448"/>
    </source>
</evidence>
<keyword evidence="5 11" id="KW-0812">Transmembrane</keyword>
<evidence type="ECO:0000256" key="4">
    <source>
        <dbReference type="ARBA" id="ARBA00022475"/>
    </source>
</evidence>
<proteinExistence type="inferred from homology"/>
<dbReference type="InterPro" id="IPR014210">
    <property type="entry name" value="Cyt_o_ubiqinol_oxidase_su4"/>
</dbReference>
<dbReference type="GO" id="GO:0005886">
    <property type="term" value="C:plasma membrane"/>
    <property type="evidence" value="ECO:0007669"/>
    <property type="project" value="UniProtKB-SubCell"/>
</dbReference>
<keyword evidence="13" id="KW-1185">Reference proteome</keyword>
<feature type="region of interest" description="Disordered" evidence="10">
    <location>
        <begin position="1"/>
        <end position="24"/>
    </location>
</feature>
<dbReference type="EMBL" id="JACXJA010000067">
    <property type="protein sequence ID" value="MBD2866703.1"/>
    <property type="molecule type" value="Genomic_DNA"/>
</dbReference>
<evidence type="ECO:0000256" key="7">
    <source>
        <dbReference type="ARBA" id="ARBA00022989"/>
    </source>
</evidence>
<evidence type="ECO:0000256" key="6">
    <source>
        <dbReference type="ARBA" id="ARBA00022982"/>
    </source>
</evidence>
<dbReference type="GO" id="GO:0009319">
    <property type="term" value="C:cytochrome o ubiquinol oxidase complex"/>
    <property type="evidence" value="ECO:0007669"/>
    <property type="project" value="TreeGrafter"/>
</dbReference>
<evidence type="ECO:0000256" key="1">
    <source>
        <dbReference type="ARBA" id="ARBA00004651"/>
    </source>
</evidence>
<name>A0A927H3S3_9BACL</name>
<sequence length="120" mass="13349">MAQQHSAHSQNGHGGHGHEGHHEESHGSLKSYIIGFLLSIVLTIIPIVVVMNDLMERTGTMLVLLVTAVLQFLVQLVFFMHLKEENKPRFNLMALILGLLIVLVIVVGSIWIMTYNKVAV</sequence>
<comment type="similarity">
    <text evidence="2">Belongs to the cytochrome c oxidase bacterial subunit 4 family.</text>
</comment>
<evidence type="ECO:0000313" key="12">
    <source>
        <dbReference type="EMBL" id="MBD2866703.1"/>
    </source>
</evidence>
<feature type="transmembrane region" description="Helical" evidence="11">
    <location>
        <begin position="61"/>
        <end position="80"/>
    </location>
</feature>
<dbReference type="GO" id="GO:0009486">
    <property type="term" value="F:cytochrome bo3 ubiquinol oxidase activity"/>
    <property type="evidence" value="ECO:0007669"/>
    <property type="project" value="InterPro"/>
</dbReference>
<dbReference type="NCBIfam" id="TIGR02847">
    <property type="entry name" value="CyoD"/>
    <property type="match status" value="1"/>
</dbReference>
<reference evidence="12" key="1">
    <citation type="submission" date="2020-09" db="EMBL/GenBank/DDBJ databases">
        <title>A novel bacterium of genus Paenibacillus, isolated from South China Sea.</title>
        <authorList>
            <person name="Huang H."/>
            <person name="Mo K."/>
            <person name="Hu Y."/>
        </authorList>
    </citation>
    <scope>NUCLEOTIDE SEQUENCE</scope>
    <source>
        <strain evidence="12">IB182363</strain>
    </source>
</reference>
<dbReference type="GO" id="GO:0015990">
    <property type="term" value="P:electron transport coupled proton transport"/>
    <property type="evidence" value="ECO:0007669"/>
    <property type="project" value="InterPro"/>
</dbReference>
<dbReference type="Proteomes" id="UP000639396">
    <property type="component" value="Unassembled WGS sequence"/>
</dbReference>
<dbReference type="InterPro" id="IPR050968">
    <property type="entry name" value="Cytochrome_c_oxidase_bac_sub4"/>
</dbReference>
<dbReference type="InterPro" id="IPR005171">
    <property type="entry name" value="Cyt_c_oxidase_su4_prok"/>
</dbReference>
<dbReference type="PANTHER" id="PTHR36835">
    <property type="entry name" value="CYTOCHROME BO(3) UBIQUINOL OXIDASE SUBUNIT 4"/>
    <property type="match status" value="1"/>
</dbReference>
<keyword evidence="3" id="KW-0813">Transport</keyword>
<organism evidence="12 13">
    <name type="scientific">Paenibacillus oceani</name>
    <dbReference type="NCBI Taxonomy" id="2772510"/>
    <lineage>
        <taxon>Bacteria</taxon>
        <taxon>Bacillati</taxon>
        <taxon>Bacillota</taxon>
        <taxon>Bacilli</taxon>
        <taxon>Bacillales</taxon>
        <taxon>Paenibacillaceae</taxon>
        <taxon>Paenibacillus</taxon>
    </lineage>
</organism>
<keyword evidence="7 11" id="KW-1133">Transmembrane helix</keyword>
<evidence type="ECO:0000256" key="8">
    <source>
        <dbReference type="ARBA" id="ARBA00023002"/>
    </source>
</evidence>
<feature type="transmembrane region" description="Helical" evidence="11">
    <location>
        <begin position="92"/>
        <end position="113"/>
    </location>
</feature>
<comment type="subcellular location">
    <subcellularLocation>
        <location evidence="1">Cell membrane</location>
        <topology evidence="1">Multi-pass membrane protein</topology>
    </subcellularLocation>
</comment>
<evidence type="ECO:0000256" key="5">
    <source>
        <dbReference type="ARBA" id="ARBA00022692"/>
    </source>
</evidence>
<dbReference type="GO" id="GO:0019646">
    <property type="term" value="P:aerobic electron transport chain"/>
    <property type="evidence" value="ECO:0007669"/>
    <property type="project" value="TreeGrafter"/>
</dbReference>
<dbReference type="Pfam" id="PF03626">
    <property type="entry name" value="COX4_pro"/>
    <property type="match status" value="1"/>
</dbReference>
<dbReference type="RefSeq" id="WP_190932316.1">
    <property type="nucleotide sequence ID" value="NZ_JACXJA010000067.1"/>
</dbReference>
<evidence type="ECO:0000256" key="9">
    <source>
        <dbReference type="ARBA" id="ARBA00023136"/>
    </source>
</evidence>
<dbReference type="PANTHER" id="PTHR36835:SF1">
    <property type="entry name" value="CYTOCHROME BO(3) UBIQUINOL OXIDASE SUBUNIT 4"/>
    <property type="match status" value="1"/>
</dbReference>
<comment type="caution">
    <text evidence="12">The sequence shown here is derived from an EMBL/GenBank/DDBJ whole genome shotgun (WGS) entry which is preliminary data.</text>
</comment>
<dbReference type="GO" id="GO:0015078">
    <property type="term" value="F:proton transmembrane transporter activity"/>
    <property type="evidence" value="ECO:0007669"/>
    <property type="project" value="TreeGrafter"/>
</dbReference>
<keyword evidence="9 11" id="KW-0472">Membrane</keyword>
<evidence type="ECO:0000256" key="11">
    <source>
        <dbReference type="SAM" id="Phobius"/>
    </source>
</evidence>
<evidence type="ECO:0000256" key="10">
    <source>
        <dbReference type="SAM" id="MobiDB-lite"/>
    </source>
</evidence>
<keyword evidence="4" id="KW-1003">Cell membrane</keyword>
<feature type="compositionally biased region" description="Low complexity" evidence="10">
    <location>
        <begin position="1"/>
        <end position="11"/>
    </location>
</feature>
<evidence type="ECO:0000313" key="13">
    <source>
        <dbReference type="Proteomes" id="UP000639396"/>
    </source>
</evidence>
<accession>A0A927H3S3</accession>
<dbReference type="AlphaFoldDB" id="A0A927H3S3"/>
<evidence type="ECO:0000256" key="2">
    <source>
        <dbReference type="ARBA" id="ARBA00008079"/>
    </source>
</evidence>
<feature type="transmembrane region" description="Helical" evidence="11">
    <location>
        <begin position="31"/>
        <end position="49"/>
    </location>
</feature>
<keyword evidence="8" id="KW-0560">Oxidoreductase</keyword>
<gene>
    <name evidence="12" type="primary">cyoD</name>
    <name evidence="12" type="ORF">IDH45_32515</name>
</gene>
<protein>
    <submittedName>
        <fullName evidence="12">Cytochrome o ubiquinol oxidase subunit IV</fullName>
    </submittedName>
</protein>
<keyword evidence="6" id="KW-0249">Electron transport</keyword>